<organism evidence="4 5">
    <name type="scientific">Actinomadura montaniterrae</name>
    <dbReference type="NCBI Taxonomy" id="1803903"/>
    <lineage>
        <taxon>Bacteria</taxon>
        <taxon>Bacillati</taxon>
        <taxon>Actinomycetota</taxon>
        <taxon>Actinomycetes</taxon>
        <taxon>Streptosporangiales</taxon>
        <taxon>Thermomonosporaceae</taxon>
        <taxon>Actinomadura</taxon>
    </lineage>
</organism>
<dbReference type="RefSeq" id="WP_264159881.1">
    <property type="nucleotide sequence ID" value="NZ_WBMR01000430.1"/>
</dbReference>
<feature type="region of interest" description="Disordered" evidence="2">
    <location>
        <begin position="162"/>
        <end position="185"/>
    </location>
</feature>
<protein>
    <submittedName>
        <fullName evidence="4">Thiamine pyrophosphate-binding protein</fullName>
    </submittedName>
</protein>
<dbReference type="CDD" id="cd07035">
    <property type="entry name" value="TPP_PYR_POX_like"/>
    <property type="match status" value="1"/>
</dbReference>
<comment type="caution">
    <text evidence="4">The sequence shown here is derived from an EMBL/GenBank/DDBJ whole genome shotgun (WGS) entry which is preliminary data.</text>
</comment>
<dbReference type="InterPro" id="IPR045229">
    <property type="entry name" value="TPP_enz"/>
</dbReference>
<dbReference type="GO" id="GO:0003984">
    <property type="term" value="F:acetolactate synthase activity"/>
    <property type="evidence" value="ECO:0007669"/>
    <property type="project" value="TreeGrafter"/>
</dbReference>
<gene>
    <name evidence="4" type="ORF">F9B16_49980</name>
</gene>
<keyword evidence="5" id="KW-1185">Reference proteome</keyword>
<feature type="domain" description="Thiamine pyrophosphate enzyme N-terminal TPP-binding" evidence="3">
    <location>
        <begin position="3"/>
        <end position="105"/>
    </location>
</feature>
<dbReference type="GO" id="GO:0005948">
    <property type="term" value="C:acetolactate synthase complex"/>
    <property type="evidence" value="ECO:0007669"/>
    <property type="project" value="TreeGrafter"/>
</dbReference>
<dbReference type="InterPro" id="IPR012001">
    <property type="entry name" value="Thiamin_PyroP_enz_TPP-bd_dom"/>
</dbReference>
<dbReference type="Pfam" id="PF02776">
    <property type="entry name" value="TPP_enzyme_N"/>
    <property type="match status" value="1"/>
</dbReference>
<feature type="non-terminal residue" evidence="4">
    <location>
        <position position="185"/>
    </location>
</feature>
<dbReference type="Gene3D" id="3.40.50.970">
    <property type="match status" value="1"/>
</dbReference>
<dbReference type="EMBL" id="WBMR01000430">
    <property type="protein sequence ID" value="KAB2352827.1"/>
    <property type="molecule type" value="Genomic_DNA"/>
</dbReference>
<name>A0A6L3VF54_9ACTN</name>
<dbReference type="InterPro" id="IPR029061">
    <property type="entry name" value="THDP-binding"/>
</dbReference>
<dbReference type="GO" id="GO:0009097">
    <property type="term" value="P:isoleucine biosynthetic process"/>
    <property type="evidence" value="ECO:0007669"/>
    <property type="project" value="TreeGrafter"/>
</dbReference>
<evidence type="ECO:0000256" key="1">
    <source>
        <dbReference type="ARBA" id="ARBA00007812"/>
    </source>
</evidence>
<accession>A0A6L3VF54</accession>
<dbReference type="Proteomes" id="UP000483004">
    <property type="component" value="Unassembled WGS sequence"/>
</dbReference>
<dbReference type="GO" id="GO:0050660">
    <property type="term" value="F:flavin adenine dinucleotide binding"/>
    <property type="evidence" value="ECO:0007669"/>
    <property type="project" value="TreeGrafter"/>
</dbReference>
<dbReference type="GO" id="GO:0009099">
    <property type="term" value="P:L-valine biosynthetic process"/>
    <property type="evidence" value="ECO:0007669"/>
    <property type="project" value="TreeGrafter"/>
</dbReference>
<dbReference type="AlphaFoldDB" id="A0A6L3VF54"/>
<evidence type="ECO:0000256" key="2">
    <source>
        <dbReference type="SAM" id="MobiDB-lite"/>
    </source>
</evidence>
<dbReference type="GO" id="GO:0030976">
    <property type="term" value="F:thiamine pyrophosphate binding"/>
    <property type="evidence" value="ECO:0007669"/>
    <property type="project" value="InterPro"/>
</dbReference>
<sequence>MIVAEAVGEALARLGAETVFGVVGSGNFHVTNALAAHGARFVAARTEGGAATMADAYARVSGGLGVVSVHQGPGLTNAVTGIAEAAKSRTPLLVLAGEVAASAVRSNFRIDQAALAASVGAVPERVHSPQTALADVARACRTAVAERRTVLLGLPLDVQGAELPAADAPARPPAGHRPRPSRVPP</sequence>
<comment type="similarity">
    <text evidence="1">Belongs to the TPP enzyme family.</text>
</comment>
<feature type="compositionally biased region" description="Basic residues" evidence="2">
    <location>
        <begin position="174"/>
        <end position="185"/>
    </location>
</feature>
<evidence type="ECO:0000259" key="3">
    <source>
        <dbReference type="Pfam" id="PF02776"/>
    </source>
</evidence>
<dbReference type="SUPFAM" id="SSF52518">
    <property type="entry name" value="Thiamin diphosphate-binding fold (THDP-binding)"/>
    <property type="match status" value="1"/>
</dbReference>
<evidence type="ECO:0000313" key="5">
    <source>
        <dbReference type="Proteomes" id="UP000483004"/>
    </source>
</evidence>
<dbReference type="GO" id="GO:0000287">
    <property type="term" value="F:magnesium ion binding"/>
    <property type="evidence" value="ECO:0007669"/>
    <property type="project" value="UniProtKB-ARBA"/>
</dbReference>
<dbReference type="PANTHER" id="PTHR18968">
    <property type="entry name" value="THIAMINE PYROPHOSPHATE ENZYMES"/>
    <property type="match status" value="1"/>
</dbReference>
<reference evidence="4 5" key="1">
    <citation type="submission" date="2019-09" db="EMBL/GenBank/DDBJ databases">
        <title>Actinomadura physcomitrii sp. nov., a novel actinomycete isolated from moss [Physcomitrium sphaericum (Ludw) Fuernr].</title>
        <authorList>
            <person name="Liu C."/>
            <person name="Zhuang X."/>
        </authorList>
    </citation>
    <scope>NUCLEOTIDE SEQUENCE [LARGE SCALE GENOMIC DNA]</scope>
    <source>
        <strain evidence="4 5">CYP1-1B</strain>
    </source>
</reference>
<evidence type="ECO:0000313" key="4">
    <source>
        <dbReference type="EMBL" id="KAB2352827.1"/>
    </source>
</evidence>
<dbReference type="PANTHER" id="PTHR18968:SF13">
    <property type="entry name" value="ACETOLACTATE SYNTHASE CATALYTIC SUBUNIT, MITOCHONDRIAL"/>
    <property type="match status" value="1"/>
</dbReference>
<proteinExistence type="inferred from homology"/>